<reference evidence="7" key="2">
    <citation type="submission" date="2022-06" db="UniProtKB">
        <authorList>
            <consortium name="EnsemblMetazoa"/>
        </authorList>
    </citation>
    <scope>IDENTIFICATION</scope>
    <source>
        <strain evidence="7">PS312</strain>
    </source>
</reference>
<dbReference type="AlphaFoldDB" id="A0A2A6CY26"/>
<dbReference type="Gene3D" id="3.30.200.20">
    <property type="entry name" value="Phosphorylase Kinase, domain 1"/>
    <property type="match status" value="1"/>
</dbReference>
<dbReference type="FunFam" id="1.10.510.10:FF:001020">
    <property type="entry name" value="Transmembrane ion channel"/>
    <property type="match status" value="1"/>
</dbReference>
<dbReference type="GO" id="GO:0006446">
    <property type="term" value="P:regulation of translational initiation"/>
    <property type="evidence" value="ECO:0000318"/>
    <property type="project" value="GO_Central"/>
</dbReference>
<dbReference type="GO" id="GO:0017148">
    <property type="term" value="P:negative regulation of translation"/>
    <property type="evidence" value="ECO:0000318"/>
    <property type="project" value="GO_Central"/>
</dbReference>
<proteinExistence type="inferred from homology"/>
<dbReference type="Gene3D" id="1.10.510.10">
    <property type="entry name" value="Transferase(Phosphotransferase) domain 1"/>
    <property type="match status" value="1"/>
</dbReference>
<evidence type="ECO:0000313" key="7">
    <source>
        <dbReference type="EnsemblMetazoa" id="PPA36256.1"/>
    </source>
</evidence>
<name>A0A2A6CY26_PRIPA</name>
<dbReference type="EnsemblMetazoa" id="PPA36256.1">
    <property type="protein sequence ID" value="PPA36256.1"/>
    <property type="gene ID" value="WBGene00274625"/>
</dbReference>
<dbReference type="GO" id="GO:0005524">
    <property type="term" value="F:ATP binding"/>
    <property type="evidence" value="ECO:0007669"/>
    <property type="project" value="UniProtKB-UniRule"/>
</dbReference>
<keyword evidence="3" id="KW-0418">Kinase</keyword>
<sequence length="491" mass="56296">MLEWRIFKHTLCSFNAKEILAFIEFSTCVLVIFSSFKIATMIMLVITTLYLVVEWIYLLIESGCTYISIGIVGMFMIFILHTVSICIVVFTDINYVWCKPTQPIKTLNTRSRSPASLEEENRTLREALTRLSQEKTKCDEEISRLSSRITGFQLDKILQTLFQSSSSTGDYRSKFGTEFDVSRILGIGGGGCVFEAKNVLDEWRYAVKRIAVDPNDAKIKKLLREVRTMAQLDHPNIIRYNSTWIEEPPEEWQYDADDEILAKIKSKKRQLLDYNKNSVFIYIQMQLCHFSLAEWLSENATPESRSLPRMKTWFKQMVQAVDYIHEKNLIHRDLKPANILFAEKDRLKICDLGIVTEQKIDDGVEITMTCTGAGTKEYMSPEQRSYICRVNAKTDVFTLGLILAELCVVMDDYSKKVKIFDNFRNGKMNNIFTDERTAEFVGKLTALDPKNRPTCKKLSDDLYLAYRAQCSSSKGYLHSSSAVGRSAGSTL</sequence>
<organism evidence="7 8">
    <name type="scientific">Pristionchus pacificus</name>
    <name type="common">Parasitic nematode worm</name>
    <dbReference type="NCBI Taxonomy" id="54126"/>
    <lineage>
        <taxon>Eukaryota</taxon>
        <taxon>Metazoa</taxon>
        <taxon>Ecdysozoa</taxon>
        <taxon>Nematoda</taxon>
        <taxon>Chromadorea</taxon>
        <taxon>Rhabditida</taxon>
        <taxon>Rhabditina</taxon>
        <taxon>Diplogasteromorpha</taxon>
        <taxon>Diplogasteroidea</taxon>
        <taxon>Neodiplogasteridae</taxon>
        <taxon>Pristionchus</taxon>
    </lineage>
</organism>
<evidence type="ECO:0000256" key="3">
    <source>
        <dbReference type="ARBA" id="ARBA00022777"/>
    </source>
</evidence>
<dbReference type="GO" id="GO:0004694">
    <property type="term" value="F:eukaryotic translation initiation factor 2alpha kinase activity"/>
    <property type="evidence" value="ECO:0000318"/>
    <property type="project" value="GO_Central"/>
</dbReference>
<keyword evidence="2 6" id="KW-0547">Nucleotide-binding</keyword>
<reference evidence="8" key="1">
    <citation type="journal article" date="2008" name="Nat. Genet.">
        <title>The Pristionchus pacificus genome provides a unique perspective on nematode lifestyle and parasitism.</title>
        <authorList>
            <person name="Dieterich C."/>
            <person name="Clifton S.W."/>
            <person name="Schuster L.N."/>
            <person name="Chinwalla A."/>
            <person name="Delehaunty K."/>
            <person name="Dinkelacker I."/>
            <person name="Fulton L."/>
            <person name="Fulton R."/>
            <person name="Godfrey J."/>
            <person name="Minx P."/>
            <person name="Mitreva M."/>
            <person name="Roeseler W."/>
            <person name="Tian H."/>
            <person name="Witte H."/>
            <person name="Yang S.P."/>
            <person name="Wilson R.K."/>
            <person name="Sommer R.J."/>
        </authorList>
    </citation>
    <scope>NUCLEOTIDE SEQUENCE [LARGE SCALE GENOMIC DNA]</scope>
    <source>
        <strain evidence="8">PS312</strain>
    </source>
</reference>
<keyword evidence="1" id="KW-0808">Transferase</keyword>
<accession>A0A8R1UN13</accession>
<comment type="similarity">
    <text evidence="5">Belongs to the protein kinase superfamily. Ser/Thr protein kinase family. GCN2 subfamily.</text>
</comment>
<dbReference type="PROSITE" id="PS00108">
    <property type="entry name" value="PROTEIN_KINASE_ST"/>
    <property type="match status" value="1"/>
</dbReference>
<dbReference type="GO" id="GO:0005634">
    <property type="term" value="C:nucleus"/>
    <property type="evidence" value="ECO:0000318"/>
    <property type="project" value="GO_Central"/>
</dbReference>
<evidence type="ECO:0000256" key="2">
    <source>
        <dbReference type="ARBA" id="ARBA00022741"/>
    </source>
</evidence>
<accession>A0A2A6CY26</accession>
<keyword evidence="4 6" id="KW-0067">ATP-binding</keyword>
<dbReference type="SMART" id="SM00220">
    <property type="entry name" value="S_TKc"/>
    <property type="match status" value="1"/>
</dbReference>
<dbReference type="InterPro" id="IPR000719">
    <property type="entry name" value="Prot_kinase_dom"/>
</dbReference>
<dbReference type="Proteomes" id="UP000005239">
    <property type="component" value="Unassembled WGS sequence"/>
</dbReference>
<dbReference type="OrthoDB" id="5864419at2759"/>
<protein>
    <submittedName>
        <fullName evidence="7">Protein kinase domain-containing protein</fullName>
    </submittedName>
</protein>
<dbReference type="SUPFAM" id="SSF56112">
    <property type="entry name" value="Protein kinase-like (PK-like)"/>
    <property type="match status" value="1"/>
</dbReference>
<keyword evidence="8" id="KW-1185">Reference proteome</keyword>
<dbReference type="Pfam" id="PF00069">
    <property type="entry name" value="Pkinase"/>
    <property type="match status" value="1"/>
</dbReference>
<dbReference type="PROSITE" id="PS00107">
    <property type="entry name" value="PROTEIN_KINASE_ATP"/>
    <property type="match status" value="1"/>
</dbReference>
<dbReference type="PANTHER" id="PTHR11042:SF91">
    <property type="entry name" value="EUKARYOTIC TRANSLATION INITIATION FACTOR 2-ALPHA KINASE"/>
    <property type="match status" value="1"/>
</dbReference>
<evidence type="ECO:0000256" key="5">
    <source>
        <dbReference type="ARBA" id="ARBA00037982"/>
    </source>
</evidence>
<dbReference type="GO" id="GO:0005737">
    <property type="term" value="C:cytoplasm"/>
    <property type="evidence" value="ECO:0000318"/>
    <property type="project" value="GO_Central"/>
</dbReference>
<dbReference type="PANTHER" id="PTHR11042">
    <property type="entry name" value="EUKARYOTIC TRANSLATION INITIATION FACTOR 2-ALPHA KINASE EIF2-ALPHA KINASE -RELATED"/>
    <property type="match status" value="1"/>
</dbReference>
<dbReference type="InterPro" id="IPR008271">
    <property type="entry name" value="Ser/Thr_kinase_AS"/>
</dbReference>
<evidence type="ECO:0000313" key="8">
    <source>
        <dbReference type="Proteomes" id="UP000005239"/>
    </source>
</evidence>
<gene>
    <name evidence="7" type="primary">WBGene00274625</name>
</gene>
<dbReference type="InterPro" id="IPR017441">
    <property type="entry name" value="Protein_kinase_ATP_BS"/>
</dbReference>
<evidence type="ECO:0000256" key="1">
    <source>
        <dbReference type="ARBA" id="ARBA00022679"/>
    </source>
</evidence>
<dbReference type="InterPro" id="IPR011009">
    <property type="entry name" value="Kinase-like_dom_sf"/>
</dbReference>
<dbReference type="FunFam" id="3.30.200.20:FF:000706">
    <property type="entry name" value="Protein kinase"/>
    <property type="match status" value="1"/>
</dbReference>
<evidence type="ECO:0000256" key="4">
    <source>
        <dbReference type="ARBA" id="ARBA00022840"/>
    </source>
</evidence>
<dbReference type="PROSITE" id="PS50011">
    <property type="entry name" value="PROTEIN_KINASE_DOM"/>
    <property type="match status" value="1"/>
</dbReference>
<keyword evidence="6" id="KW-0723">Serine/threonine-protein kinase</keyword>
<evidence type="ECO:0000256" key="6">
    <source>
        <dbReference type="RuleBase" id="RU000304"/>
    </source>
</evidence>
<dbReference type="InterPro" id="IPR050339">
    <property type="entry name" value="CC_SR_Kinase"/>
</dbReference>